<evidence type="ECO:0000256" key="1">
    <source>
        <dbReference type="SAM" id="SignalP"/>
    </source>
</evidence>
<evidence type="ECO:0000313" key="3">
    <source>
        <dbReference type="Proteomes" id="UP000325690"/>
    </source>
</evidence>
<proteinExistence type="predicted"/>
<dbReference type="EMBL" id="ANBP01000005">
    <property type="protein sequence ID" value="KAB7758596.1"/>
    <property type="molecule type" value="Genomic_DNA"/>
</dbReference>
<dbReference type="Proteomes" id="UP000325690">
    <property type="component" value="Unassembled WGS sequence"/>
</dbReference>
<protein>
    <recommendedName>
        <fullName evidence="4">Alpha/beta hydrolase</fullName>
    </recommendedName>
</protein>
<reference evidence="2 3" key="1">
    <citation type="submission" date="2012-10" db="EMBL/GenBank/DDBJ databases">
        <title>The draft sequence of the Mycobacterium pheli genome.</title>
        <authorList>
            <person name="Pettersson B.M.F."/>
            <person name="Das S."/>
            <person name="Dasgupta S."/>
            <person name="Bhattacharya A."/>
            <person name="Kirsebom L.A."/>
        </authorList>
    </citation>
    <scope>NUCLEOTIDE SEQUENCE [LARGE SCALE GENOMIC DNA]</scope>
    <source>
        <strain evidence="2 3">CCUG 21000</strain>
    </source>
</reference>
<dbReference type="RefSeq" id="WP_003890716.1">
    <property type="nucleotide sequence ID" value="NZ_ANBO01000006.1"/>
</dbReference>
<name>A0A5N5VA36_MYCPH</name>
<dbReference type="GeneID" id="74303452"/>
<comment type="caution">
    <text evidence="2">The sequence shown here is derived from an EMBL/GenBank/DDBJ whole genome shotgun (WGS) entry which is preliminary data.</text>
</comment>
<dbReference type="AlphaFoldDB" id="A0A5N5VA36"/>
<evidence type="ECO:0008006" key="4">
    <source>
        <dbReference type="Google" id="ProtNLM"/>
    </source>
</evidence>
<evidence type="ECO:0000313" key="2">
    <source>
        <dbReference type="EMBL" id="KAB7758596.1"/>
    </source>
</evidence>
<feature type="chain" id="PRO_5038708563" description="Alpha/beta hydrolase" evidence="1">
    <location>
        <begin position="29"/>
        <end position="77"/>
    </location>
</feature>
<organism evidence="2 3">
    <name type="scientific">Mycolicibacterium phlei DSM 43239 = CCUG 21000</name>
    <dbReference type="NCBI Taxonomy" id="1226750"/>
    <lineage>
        <taxon>Bacteria</taxon>
        <taxon>Bacillati</taxon>
        <taxon>Actinomycetota</taxon>
        <taxon>Actinomycetes</taxon>
        <taxon>Mycobacteriales</taxon>
        <taxon>Mycobacteriaceae</taxon>
        <taxon>Mycolicibacterium</taxon>
    </lineage>
</organism>
<gene>
    <name evidence="2" type="ORF">MPHL21000_06075</name>
</gene>
<feature type="signal peptide" evidence="1">
    <location>
        <begin position="1"/>
        <end position="28"/>
    </location>
</feature>
<accession>A0A5N5VA36</accession>
<sequence>MTISSRGLALPFGAGALAVALASAPAAAAASTVTSTNTDRTNITQRPGHVAIEVLPPDVRPPMIWGPSSSPLFLLGD</sequence>
<keyword evidence="3" id="KW-1185">Reference proteome</keyword>
<keyword evidence="1" id="KW-0732">Signal</keyword>